<keyword evidence="3" id="KW-1185">Reference proteome</keyword>
<dbReference type="Proteomes" id="UP000249789">
    <property type="component" value="Unassembled WGS sequence"/>
</dbReference>
<name>A0A8G1RRI1_9EURO</name>
<dbReference type="OrthoDB" id="4510061at2759"/>
<accession>A0A8G1RRI1</accession>
<feature type="region of interest" description="Disordered" evidence="1">
    <location>
        <begin position="1"/>
        <end position="21"/>
    </location>
</feature>
<protein>
    <submittedName>
        <fullName evidence="2">Uncharacterized protein</fullName>
    </submittedName>
</protein>
<dbReference type="RefSeq" id="XP_040800221.1">
    <property type="nucleotide sequence ID" value="XM_040941393.1"/>
</dbReference>
<dbReference type="VEuPathDB" id="FungiDB:BO72DRAFT_380528"/>
<evidence type="ECO:0000313" key="3">
    <source>
        <dbReference type="Proteomes" id="UP000249789"/>
    </source>
</evidence>
<dbReference type="AlphaFoldDB" id="A0A8G1RRI1"/>
<proteinExistence type="predicted"/>
<gene>
    <name evidence="2" type="ORF">BO72DRAFT_380528</name>
</gene>
<organism evidence="2 3">
    <name type="scientific">Aspergillus fijiensis CBS 313.89</name>
    <dbReference type="NCBI Taxonomy" id="1448319"/>
    <lineage>
        <taxon>Eukaryota</taxon>
        <taxon>Fungi</taxon>
        <taxon>Dikarya</taxon>
        <taxon>Ascomycota</taxon>
        <taxon>Pezizomycotina</taxon>
        <taxon>Eurotiomycetes</taxon>
        <taxon>Eurotiomycetidae</taxon>
        <taxon>Eurotiales</taxon>
        <taxon>Aspergillaceae</taxon>
        <taxon>Aspergillus</taxon>
    </lineage>
</organism>
<sequence>MRGRNNTIQEEEEEEERLTNPGVAVNQARALRVAELINDYRTLLMHISQQNVQVPADEFNEEGYKVIRDGLAAAQALMSSNYNPCATPAHAGNVEVEKAELRRVILDASARRFQAHRIYLKVAAARRWVINRQNILRGQRPGPQHAAQLKNASNTFHAELAQVTEQHVVADLRAADTRAGHWLNDDPSLPTILQWIRSHP</sequence>
<evidence type="ECO:0000256" key="1">
    <source>
        <dbReference type="SAM" id="MobiDB-lite"/>
    </source>
</evidence>
<dbReference type="GeneID" id="63858726"/>
<dbReference type="EMBL" id="KZ824650">
    <property type="protein sequence ID" value="RAK76211.1"/>
    <property type="molecule type" value="Genomic_DNA"/>
</dbReference>
<evidence type="ECO:0000313" key="2">
    <source>
        <dbReference type="EMBL" id="RAK76211.1"/>
    </source>
</evidence>
<reference evidence="2 3" key="1">
    <citation type="submission" date="2018-02" db="EMBL/GenBank/DDBJ databases">
        <title>The genomes of Aspergillus section Nigri reveals drivers in fungal speciation.</title>
        <authorList>
            <consortium name="DOE Joint Genome Institute"/>
            <person name="Vesth T.C."/>
            <person name="Nybo J."/>
            <person name="Theobald S."/>
            <person name="Brandl J."/>
            <person name="Frisvad J.C."/>
            <person name="Nielsen K.F."/>
            <person name="Lyhne E.K."/>
            <person name="Kogle M.E."/>
            <person name="Kuo A."/>
            <person name="Riley R."/>
            <person name="Clum A."/>
            <person name="Nolan M."/>
            <person name="Lipzen A."/>
            <person name="Salamov A."/>
            <person name="Henrissat B."/>
            <person name="Wiebenga A."/>
            <person name="De vries R.P."/>
            <person name="Grigoriev I.V."/>
            <person name="Mortensen U.H."/>
            <person name="Andersen M.R."/>
            <person name="Baker S.E."/>
        </authorList>
    </citation>
    <scope>NUCLEOTIDE SEQUENCE [LARGE SCALE GENOMIC DNA]</scope>
    <source>
        <strain evidence="2 3">CBS 313.89</strain>
    </source>
</reference>